<dbReference type="AlphaFoldDB" id="W7IDV1"/>
<dbReference type="GO" id="GO:0016757">
    <property type="term" value="F:glycosyltransferase activity"/>
    <property type="evidence" value="ECO:0007669"/>
    <property type="project" value="UniProtKB-KW"/>
</dbReference>
<evidence type="ECO:0000256" key="5">
    <source>
        <dbReference type="ARBA" id="ARBA00022692"/>
    </source>
</evidence>
<dbReference type="CDD" id="cd04187">
    <property type="entry name" value="DPM1_like_bac"/>
    <property type="match status" value="1"/>
</dbReference>
<keyword evidence="2" id="KW-1003">Cell membrane</keyword>
<dbReference type="Proteomes" id="UP000019277">
    <property type="component" value="Unassembled WGS sequence"/>
</dbReference>
<keyword evidence="3" id="KW-0328">Glycosyltransferase</keyword>
<dbReference type="InterPro" id="IPR050256">
    <property type="entry name" value="Glycosyltransferase_2"/>
</dbReference>
<proteinExistence type="inferred from homology"/>
<sequence length="324" mass="35014">MVIPCFNEADNVDPCYREIIAELGEHDLELLFVDDGSTDATLERVRALAEADPRVGYLSFTRNFGFEAAFSAGYRYAGKPWVLHIDADQQFPAAEARKLISAAEAGNDAVFGIRTNRQDPLVRRWGTALFHFLGRRVLRMELPRGATAFRLVRADLARTVVDLRLGTPHFFATVPRLTDRYTVVQVEHRARVRGVSKVNLGFLTGHAIELFVGHTRRLLTIAATAAVLGGIAAVALTVAVLAGAVPGSGALAGLTALMACALPVLALVVRYLGVIGAAQPRPRLYYVRESSLAVDPAELLCAPPAVPPSTRAQPRSDPALEATR</sequence>
<dbReference type="Gene3D" id="3.90.550.10">
    <property type="entry name" value="Spore Coat Polysaccharide Biosynthesis Protein SpsA, Chain A"/>
    <property type="match status" value="1"/>
</dbReference>
<evidence type="ECO:0000256" key="7">
    <source>
        <dbReference type="ARBA" id="ARBA00022989"/>
    </source>
</evidence>
<feature type="domain" description="Glycosyltransferase 2-like" evidence="11">
    <location>
        <begin position="2"/>
        <end position="158"/>
    </location>
</feature>
<keyword evidence="8 10" id="KW-0472">Membrane</keyword>
<dbReference type="eggNOG" id="COG1216">
    <property type="taxonomic scope" value="Bacteria"/>
</dbReference>
<comment type="caution">
    <text evidence="12">The sequence shown here is derived from an EMBL/GenBank/DDBJ whole genome shotgun (WGS) entry which is preliminary data.</text>
</comment>
<dbReference type="PATRIC" id="fig|909613.9.peg.6058"/>
<keyword evidence="4 12" id="KW-0808">Transferase</keyword>
<dbReference type="InterPro" id="IPR001173">
    <property type="entry name" value="Glyco_trans_2-like"/>
</dbReference>
<keyword evidence="13" id="KW-1185">Reference proteome</keyword>
<accession>W7IDV1</accession>
<reference evidence="12 13" key="1">
    <citation type="journal article" date="2014" name="Genome Announc.">
        <title>Draft Genome Sequence of the Antitrypanosomally Active Sponge-Associated Bacterium Actinokineospora sp. Strain EG49.</title>
        <authorList>
            <person name="Harjes J."/>
            <person name="Ryu T."/>
            <person name="Abdelmohsen U.R."/>
            <person name="Moitinho-Silva L."/>
            <person name="Horn H."/>
            <person name="Ravasi T."/>
            <person name="Hentschel U."/>
        </authorList>
    </citation>
    <scope>NUCLEOTIDE SEQUENCE [LARGE SCALE GENOMIC DNA]</scope>
    <source>
        <strain evidence="12 13">EG49</strain>
    </source>
</reference>
<dbReference type="STRING" id="909613.UO65_6057"/>
<dbReference type="Pfam" id="PF00535">
    <property type="entry name" value="Glycos_transf_2"/>
    <property type="match status" value="1"/>
</dbReference>
<evidence type="ECO:0000313" key="13">
    <source>
        <dbReference type="Proteomes" id="UP000019277"/>
    </source>
</evidence>
<evidence type="ECO:0000256" key="8">
    <source>
        <dbReference type="ARBA" id="ARBA00023136"/>
    </source>
</evidence>
<evidence type="ECO:0000313" key="12">
    <source>
        <dbReference type="EMBL" id="EWC58703.1"/>
    </source>
</evidence>
<feature type="transmembrane region" description="Helical" evidence="10">
    <location>
        <begin position="218"/>
        <end position="244"/>
    </location>
</feature>
<keyword evidence="6" id="KW-0448">Lipopolysaccharide biosynthesis</keyword>
<feature type="transmembrane region" description="Helical" evidence="10">
    <location>
        <begin position="250"/>
        <end position="273"/>
    </location>
</feature>
<evidence type="ECO:0000259" key="11">
    <source>
        <dbReference type="Pfam" id="PF00535"/>
    </source>
</evidence>
<name>W7IDV1_9PSEU</name>
<evidence type="ECO:0000256" key="1">
    <source>
        <dbReference type="ARBA" id="ARBA00006739"/>
    </source>
</evidence>
<evidence type="ECO:0000256" key="6">
    <source>
        <dbReference type="ARBA" id="ARBA00022985"/>
    </source>
</evidence>
<dbReference type="InterPro" id="IPR029044">
    <property type="entry name" value="Nucleotide-diphossugar_trans"/>
</dbReference>
<keyword evidence="7 10" id="KW-1133">Transmembrane helix</keyword>
<dbReference type="PANTHER" id="PTHR48090:SF3">
    <property type="entry name" value="UNDECAPRENYL-PHOSPHATE 4-DEOXY-4-FORMAMIDO-L-ARABINOSE TRANSFERASE"/>
    <property type="match status" value="1"/>
</dbReference>
<evidence type="ECO:0000256" key="4">
    <source>
        <dbReference type="ARBA" id="ARBA00022679"/>
    </source>
</evidence>
<evidence type="ECO:0000256" key="9">
    <source>
        <dbReference type="SAM" id="MobiDB-lite"/>
    </source>
</evidence>
<gene>
    <name evidence="12" type="ORF">UO65_6057</name>
</gene>
<evidence type="ECO:0000256" key="3">
    <source>
        <dbReference type="ARBA" id="ARBA00022676"/>
    </source>
</evidence>
<dbReference type="GO" id="GO:0005886">
    <property type="term" value="C:plasma membrane"/>
    <property type="evidence" value="ECO:0007669"/>
    <property type="project" value="TreeGrafter"/>
</dbReference>
<dbReference type="PANTHER" id="PTHR48090">
    <property type="entry name" value="UNDECAPRENYL-PHOSPHATE 4-DEOXY-4-FORMAMIDO-L-ARABINOSE TRANSFERASE-RELATED"/>
    <property type="match status" value="1"/>
</dbReference>
<keyword evidence="5 10" id="KW-0812">Transmembrane</keyword>
<feature type="region of interest" description="Disordered" evidence="9">
    <location>
        <begin position="304"/>
        <end position="324"/>
    </location>
</feature>
<evidence type="ECO:0000256" key="10">
    <source>
        <dbReference type="SAM" id="Phobius"/>
    </source>
</evidence>
<dbReference type="GO" id="GO:0009103">
    <property type="term" value="P:lipopolysaccharide biosynthetic process"/>
    <property type="evidence" value="ECO:0007669"/>
    <property type="project" value="UniProtKB-KW"/>
</dbReference>
<dbReference type="SUPFAM" id="SSF53448">
    <property type="entry name" value="Nucleotide-diphospho-sugar transferases"/>
    <property type="match status" value="1"/>
</dbReference>
<dbReference type="EMBL" id="AYXG01000231">
    <property type="protein sequence ID" value="EWC58703.1"/>
    <property type="molecule type" value="Genomic_DNA"/>
</dbReference>
<evidence type="ECO:0000256" key="2">
    <source>
        <dbReference type="ARBA" id="ARBA00022475"/>
    </source>
</evidence>
<organism evidence="12 13">
    <name type="scientific">Actinokineospora spheciospongiae</name>
    <dbReference type="NCBI Taxonomy" id="909613"/>
    <lineage>
        <taxon>Bacteria</taxon>
        <taxon>Bacillati</taxon>
        <taxon>Actinomycetota</taxon>
        <taxon>Actinomycetes</taxon>
        <taxon>Pseudonocardiales</taxon>
        <taxon>Pseudonocardiaceae</taxon>
        <taxon>Actinokineospora</taxon>
    </lineage>
</organism>
<protein>
    <submittedName>
        <fullName evidence="12">Glycosyl transferase, family 2</fullName>
    </submittedName>
</protein>
<comment type="similarity">
    <text evidence="1">Belongs to the glycosyltransferase 2 family.</text>
</comment>